<sequence>MWQEARKQEKHIKTLMVDYKRRAERRRDYYERIKQDPIKFLRVFGRSSKLHLDSEVTKAAENPNNMMPWIGDPSIMIDRFDVRAGLENYDTQAPEDIKLSSTERIEARLCNYERYRCLIHNEFASVTEAMALKQIEMDEKYGDLEKRRKEDEEAATKKTQESKSAIGFVYEDSTCPPQISMSHTTPALEDDSGSEDEADSDMDIDVELDASTLTSEARRQLAKSAALFGLHPTDFVRLLNADQQLETELRLAKALEDEKLQLSGRKSRRSRRILRERRAQEKFPRLLTTKIGLLNGQPISRRTVYLSASSSDSAEYPSDVEEQDFSGIVYGSPTSKAATIRDQRARAKPVLSNARGPAVHIGGMTSISLCRRNYKQSSHDNQSKYRASSGRTSSSSSSGGGGGGGSRRSRRFSSSSSNRSFSNRGSRSRNRRPKQHSRVEYITTFGDNDDNLDDQTGNGGNNQSKTNAQTTFDRGCGLFGANDSKPPGSAASAVAASVVSKLLSSKQTSEMQIKSSSDNTSRQSTIRKNSRTRSPPRCSDRRRRQLSKSRYRSTSRSRSSSRRSHSSRGSRNRRRDHSRSRRSNSSRDYRGCYRGYRRGSGRYRSRRRSSSSRKSYSSSSTSVDNEKANYSRNRTQNSLGETEQTALTKQPSPPIRKRYYRPELESADELEFSDEDKDDDAENNNNSNNQKESSKSSENISGRRQSTSWKLDSSSYGCGDYAGKMMTSQQSAITTGVSGPSPSPGHVLKCSTTTGSTPRLMPQELLKRRVQSQLTKAFNADKKAEMEKQLQLEAERQAREESLRQQARLLRRQEEKRLRAERRAMALELGSVLGDDDDADITDSSSVSSSNASSSRHRSSRVQSSRRCEFSPIRRRTTSVYSTYDASTGRRYSPPSFTRSRSRTDTEKKGLLGSPSSGSRDDRLPSPPPPPVSSSNPRSSFNDSSNWKRDVQGSASRDRTGNSLLGSPVQCSYYSAREMSLQSPSSSRPDRRYNSYRSSLSSRDSGQYSTTTTTDNSYRPNHQSSYRRSGVGESQSNRSVSSRVDTSHSTPIKDDYQHRDNRENNKRNNTSFSSNSK</sequence>
<feature type="compositionally biased region" description="Polar residues" evidence="4">
    <location>
        <begin position="961"/>
        <end position="973"/>
    </location>
</feature>
<dbReference type="InterPro" id="IPR019147">
    <property type="entry name" value="SWAP_N_domain"/>
</dbReference>
<feature type="compositionally biased region" description="Basic residues" evidence="4">
    <location>
        <begin position="426"/>
        <end position="436"/>
    </location>
</feature>
<keyword evidence="2" id="KW-0508">mRNA splicing</keyword>
<dbReference type="AlphaFoldDB" id="A0AA85JH26"/>
<feature type="compositionally biased region" description="Polar residues" evidence="4">
    <location>
        <begin position="1010"/>
        <end position="1050"/>
    </location>
</feature>
<feature type="region of interest" description="Disordered" evidence="4">
    <location>
        <begin position="504"/>
        <end position="717"/>
    </location>
</feature>
<dbReference type="Pfam" id="PF09750">
    <property type="entry name" value="DRY_EERY"/>
    <property type="match status" value="1"/>
</dbReference>
<feature type="compositionally biased region" description="Low complexity" evidence="4">
    <location>
        <begin position="683"/>
        <end position="699"/>
    </location>
</feature>
<dbReference type="Proteomes" id="UP000050795">
    <property type="component" value="Unassembled WGS sequence"/>
</dbReference>
<feature type="region of interest" description="Disordered" evidence="4">
    <location>
        <begin position="174"/>
        <end position="199"/>
    </location>
</feature>
<protein>
    <recommendedName>
        <fullName evidence="5">Suppressor of white apricot N-terminal domain-containing protein</fullName>
    </recommendedName>
</protein>
<dbReference type="GO" id="GO:0008380">
    <property type="term" value="P:RNA splicing"/>
    <property type="evidence" value="ECO:0007669"/>
    <property type="project" value="UniProtKB-KW"/>
</dbReference>
<proteinExistence type="predicted"/>
<dbReference type="WBParaSite" id="TREG1_31510.1">
    <property type="protein sequence ID" value="TREG1_31510.1"/>
    <property type="gene ID" value="TREG1_31510"/>
</dbReference>
<feature type="compositionally biased region" description="Basic residues" evidence="4">
    <location>
        <begin position="540"/>
        <end position="584"/>
    </location>
</feature>
<feature type="compositionally biased region" description="Basic and acidic residues" evidence="4">
    <location>
        <begin position="946"/>
        <end position="960"/>
    </location>
</feature>
<evidence type="ECO:0000256" key="3">
    <source>
        <dbReference type="SAM" id="Coils"/>
    </source>
</evidence>
<feature type="compositionally biased region" description="Polar residues" evidence="4">
    <location>
        <begin position="1067"/>
        <end position="1077"/>
    </location>
</feature>
<keyword evidence="3" id="KW-0175">Coiled coil</keyword>
<accession>A0AA85JH26</accession>
<dbReference type="PANTHER" id="PTHR13161">
    <property type="entry name" value="SPLICING FACTOR SUPPRESSOR OF WHITE APRICOT"/>
    <property type="match status" value="1"/>
</dbReference>
<dbReference type="PANTHER" id="PTHR13161:SF4">
    <property type="entry name" value="CLK4-ASSOCIATING SERINE_ARGININE RICH PROTEIN"/>
    <property type="match status" value="1"/>
</dbReference>
<keyword evidence="1" id="KW-0507">mRNA processing</keyword>
<feature type="coiled-coil region" evidence="3">
    <location>
        <begin position="803"/>
        <end position="830"/>
    </location>
</feature>
<feature type="compositionally biased region" description="Acidic residues" evidence="4">
    <location>
        <begin position="188"/>
        <end position="199"/>
    </location>
</feature>
<feature type="compositionally biased region" description="Low complexity" evidence="4">
    <location>
        <begin position="412"/>
        <end position="425"/>
    </location>
</feature>
<organism evidence="6 7">
    <name type="scientific">Trichobilharzia regenti</name>
    <name type="common">Nasal bird schistosome</name>
    <dbReference type="NCBI Taxonomy" id="157069"/>
    <lineage>
        <taxon>Eukaryota</taxon>
        <taxon>Metazoa</taxon>
        <taxon>Spiralia</taxon>
        <taxon>Lophotrochozoa</taxon>
        <taxon>Platyhelminthes</taxon>
        <taxon>Trematoda</taxon>
        <taxon>Digenea</taxon>
        <taxon>Strigeidida</taxon>
        <taxon>Schistosomatoidea</taxon>
        <taxon>Schistosomatidae</taxon>
        <taxon>Trichobilharzia</taxon>
    </lineage>
</organism>
<feature type="region of interest" description="Disordered" evidence="4">
    <location>
        <begin position="339"/>
        <end position="359"/>
    </location>
</feature>
<reference evidence="7" key="2">
    <citation type="submission" date="2023-11" db="UniProtKB">
        <authorList>
            <consortium name="WormBaseParasite"/>
        </authorList>
    </citation>
    <scope>IDENTIFICATION</scope>
</reference>
<evidence type="ECO:0000313" key="6">
    <source>
        <dbReference type="Proteomes" id="UP000050795"/>
    </source>
</evidence>
<dbReference type="InterPro" id="IPR040397">
    <property type="entry name" value="SWAP"/>
</dbReference>
<feature type="compositionally biased region" description="Low complexity" evidence="4">
    <location>
        <begin position="890"/>
        <end position="899"/>
    </location>
</feature>
<feature type="region of interest" description="Disordered" evidence="4">
    <location>
        <begin position="373"/>
        <end position="469"/>
    </location>
</feature>
<name>A0AA85JH26_TRIRE</name>
<keyword evidence="6" id="KW-1185">Reference proteome</keyword>
<evidence type="ECO:0000256" key="2">
    <source>
        <dbReference type="ARBA" id="ARBA00023187"/>
    </source>
</evidence>
<feature type="compositionally biased region" description="Basic residues" evidence="4">
    <location>
        <begin position="595"/>
        <end position="611"/>
    </location>
</feature>
<feature type="domain" description="Suppressor of white apricot N-terminal" evidence="5">
    <location>
        <begin position="39"/>
        <end position="174"/>
    </location>
</feature>
<feature type="compositionally biased region" description="Polar residues" evidence="4">
    <location>
        <begin position="700"/>
        <end position="716"/>
    </location>
</feature>
<feature type="compositionally biased region" description="Polar residues" evidence="4">
    <location>
        <begin position="630"/>
        <end position="650"/>
    </location>
</feature>
<feature type="compositionally biased region" description="Low complexity" evidence="4">
    <location>
        <begin position="388"/>
        <end position="397"/>
    </location>
</feature>
<feature type="compositionally biased region" description="Polar residues" evidence="4">
    <location>
        <begin position="175"/>
        <end position="185"/>
    </location>
</feature>
<evidence type="ECO:0000313" key="7">
    <source>
        <dbReference type="WBParaSite" id="TREG1_31510.1"/>
    </source>
</evidence>
<dbReference type="SMART" id="SM01141">
    <property type="entry name" value="DRY_EERY"/>
    <property type="match status" value="1"/>
</dbReference>
<feature type="compositionally biased region" description="Acidic residues" evidence="4">
    <location>
        <begin position="665"/>
        <end position="682"/>
    </location>
</feature>
<dbReference type="GO" id="GO:0006397">
    <property type="term" value="P:mRNA processing"/>
    <property type="evidence" value="ECO:0007669"/>
    <property type="project" value="UniProtKB-KW"/>
</dbReference>
<evidence type="ECO:0000256" key="4">
    <source>
        <dbReference type="SAM" id="MobiDB-lite"/>
    </source>
</evidence>
<feature type="compositionally biased region" description="Polar residues" evidence="4">
    <location>
        <begin position="507"/>
        <end position="527"/>
    </location>
</feature>
<reference evidence="6" key="1">
    <citation type="submission" date="2022-06" db="EMBL/GenBank/DDBJ databases">
        <authorList>
            <person name="Berger JAMES D."/>
            <person name="Berger JAMES D."/>
        </authorList>
    </citation>
    <scope>NUCLEOTIDE SEQUENCE [LARGE SCALE GENOMIC DNA]</scope>
</reference>
<feature type="compositionally biased region" description="Low complexity" evidence="4">
    <location>
        <begin position="844"/>
        <end position="854"/>
    </location>
</feature>
<feature type="compositionally biased region" description="Basic and acidic residues" evidence="4">
    <location>
        <begin position="1051"/>
        <end position="1066"/>
    </location>
</feature>
<evidence type="ECO:0000256" key="1">
    <source>
        <dbReference type="ARBA" id="ARBA00022664"/>
    </source>
</evidence>
<evidence type="ECO:0000259" key="5">
    <source>
        <dbReference type="SMART" id="SM01141"/>
    </source>
</evidence>
<feature type="compositionally biased region" description="Low complexity" evidence="4">
    <location>
        <begin position="612"/>
        <end position="622"/>
    </location>
</feature>
<feature type="compositionally biased region" description="Low complexity" evidence="4">
    <location>
        <begin position="995"/>
        <end position="1009"/>
    </location>
</feature>
<feature type="compositionally biased region" description="Low complexity" evidence="4">
    <location>
        <begin position="933"/>
        <end position="945"/>
    </location>
</feature>
<feature type="region of interest" description="Disordered" evidence="4">
    <location>
        <begin position="834"/>
        <end position="1077"/>
    </location>
</feature>